<dbReference type="VEuPathDB" id="FungiDB:PV10_01947"/>
<keyword evidence="4 5" id="KW-0408">Iron</keyword>
<dbReference type="RefSeq" id="XP_016229854.1">
    <property type="nucleotide sequence ID" value="XM_016366205.1"/>
</dbReference>
<dbReference type="AlphaFoldDB" id="A0A0D1X8F2"/>
<dbReference type="OMA" id="YHEVIRE"/>
<dbReference type="InterPro" id="IPR001128">
    <property type="entry name" value="Cyt_P450"/>
</dbReference>
<dbReference type="STRING" id="212818.A0A0D1X8F2"/>
<evidence type="ECO:0000256" key="1">
    <source>
        <dbReference type="ARBA" id="ARBA00001971"/>
    </source>
</evidence>
<dbReference type="PRINTS" id="PR00385">
    <property type="entry name" value="P450"/>
</dbReference>
<dbReference type="PANTHER" id="PTHR24305">
    <property type="entry name" value="CYTOCHROME P450"/>
    <property type="match status" value="1"/>
</dbReference>
<dbReference type="HOGENOM" id="CLU_001570_14_7_1"/>
<dbReference type="GeneID" id="27319792"/>
<dbReference type="Gene3D" id="1.10.630.10">
    <property type="entry name" value="Cytochrome P450"/>
    <property type="match status" value="1"/>
</dbReference>
<gene>
    <name evidence="6" type="ORF">PV10_01947</name>
</gene>
<keyword evidence="5" id="KW-0349">Heme</keyword>
<dbReference type="Proteomes" id="UP000054302">
    <property type="component" value="Unassembled WGS sequence"/>
</dbReference>
<dbReference type="Pfam" id="PF00067">
    <property type="entry name" value="p450"/>
    <property type="match status" value="1"/>
</dbReference>
<feature type="binding site" description="axial binding residue" evidence="5">
    <location>
        <position position="207"/>
    </location>
    <ligand>
        <name>heme</name>
        <dbReference type="ChEBI" id="CHEBI:30413"/>
    </ligand>
    <ligandPart>
        <name>Fe</name>
        <dbReference type="ChEBI" id="CHEBI:18248"/>
    </ligandPart>
</feature>
<sequence>MPDALSRFLEITDHEIERYDEEGKNSEGARTDLLAQIRSKQQISENINHKDLVNHLSNNILAGSDTTAIALRSCFYYLIKTPSAYHKLQTELDQANARGELSRYITHEESMRLPYLQAVIKEALRIHPGIGFPLERYVPEGGVTVCGIHLPAGTNISMSAPTVHYNPAIYGPDVDSFRPERWLESPLEQIREMDRCFLAFGQGARTCTGRNISLLEIGKFLPQIMRQFDLEWASNEAEWKTDAAWLWVQSGLIVRFKQRGQKTRETEEIVQPAVESIKL</sequence>
<evidence type="ECO:0000256" key="2">
    <source>
        <dbReference type="ARBA" id="ARBA00010617"/>
    </source>
</evidence>
<evidence type="ECO:0000313" key="7">
    <source>
        <dbReference type="Proteomes" id="UP000054302"/>
    </source>
</evidence>
<dbReference type="GO" id="GO:0004497">
    <property type="term" value="F:monooxygenase activity"/>
    <property type="evidence" value="ECO:0007669"/>
    <property type="project" value="InterPro"/>
</dbReference>
<evidence type="ECO:0000256" key="3">
    <source>
        <dbReference type="ARBA" id="ARBA00022723"/>
    </source>
</evidence>
<keyword evidence="7" id="KW-1185">Reference proteome</keyword>
<reference evidence="6 7" key="1">
    <citation type="submission" date="2015-01" db="EMBL/GenBank/DDBJ databases">
        <title>The Genome Sequence of Exophiala mesophila CBS40295.</title>
        <authorList>
            <consortium name="The Broad Institute Genomics Platform"/>
            <person name="Cuomo C."/>
            <person name="de Hoog S."/>
            <person name="Gorbushina A."/>
            <person name="Stielow B."/>
            <person name="Teixiera M."/>
            <person name="Abouelleil A."/>
            <person name="Chapman S.B."/>
            <person name="Priest M."/>
            <person name="Young S.K."/>
            <person name="Wortman J."/>
            <person name="Nusbaum C."/>
            <person name="Birren B."/>
        </authorList>
    </citation>
    <scope>NUCLEOTIDE SEQUENCE [LARGE SCALE GENOMIC DNA]</scope>
    <source>
        <strain evidence="6 7">CBS 40295</strain>
    </source>
</reference>
<comment type="similarity">
    <text evidence="2">Belongs to the cytochrome P450 family.</text>
</comment>
<evidence type="ECO:0000313" key="6">
    <source>
        <dbReference type="EMBL" id="KIV98280.1"/>
    </source>
</evidence>
<comment type="cofactor">
    <cofactor evidence="1 5">
        <name>heme</name>
        <dbReference type="ChEBI" id="CHEBI:30413"/>
    </cofactor>
</comment>
<protein>
    <submittedName>
        <fullName evidence="6">Uncharacterized protein</fullName>
    </submittedName>
</protein>
<keyword evidence="3 5" id="KW-0479">Metal-binding</keyword>
<dbReference type="GO" id="GO:0020037">
    <property type="term" value="F:heme binding"/>
    <property type="evidence" value="ECO:0007669"/>
    <property type="project" value="InterPro"/>
</dbReference>
<dbReference type="GO" id="GO:0005506">
    <property type="term" value="F:iron ion binding"/>
    <property type="evidence" value="ECO:0007669"/>
    <property type="project" value="InterPro"/>
</dbReference>
<dbReference type="SUPFAM" id="SSF48264">
    <property type="entry name" value="Cytochrome P450"/>
    <property type="match status" value="1"/>
</dbReference>
<dbReference type="PRINTS" id="PR00463">
    <property type="entry name" value="EP450I"/>
</dbReference>
<evidence type="ECO:0000256" key="4">
    <source>
        <dbReference type="ARBA" id="ARBA00023004"/>
    </source>
</evidence>
<dbReference type="PANTHER" id="PTHR24305:SF232">
    <property type="entry name" value="P450, PUTATIVE (EUROFUNG)-RELATED"/>
    <property type="match status" value="1"/>
</dbReference>
<evidence type="ECO:0000256" key="5">
    <source>
        <dbReference type="PIRSR" id="PIRSR602401-1"/>
    </source>
</evidence>
<name>A0A0D1X8F2_EXOME</name>
<organism evidence="6 7">
    <name type="scientific">Exophiala mesophila</name>
    <name type="common">Black yeast-like fungus</name>
    <dbReference type="NCBI Taxonomy" id="212818"/>
    <lineage>
        <taxon>Eukaryota</taxon>
        <taxon>Fungi</taxon>
        <taxon>Dikarya</taxon>
        <taxon>Ascomycota</taxon>
        <taxon>Pezizomycotina</taxon>
        <taxon>Eurotiomycetes</taxon>
        <taxon>Chaetothyriomycetidae</taxon>
        <taxon>Chaetothyriales</taxon>
        <taxon>Herpotrichiellaceae</taxon>
        <taxon>Exophiala</taxon>
    </lineage>
</organism>
<proteinExistence type="inferred from homology"/>
<dbReference type="GO" id="GO:0016705">
    <property type="term" value="F:oxidoreductase activity, acting on paired donors, with incorporation or reduction of molecular oxygen"/>
    <property type="evidence" value="ECO:0007669"/>
    <property type="project" value="InterPro"/>
</dbReference>
<dbReference type="InterPro" id="IPR002401">
    <property type="entry name" value="Cyt_P450_E_grp-I"/>
</dbReference>
<dbReference type="InterPro" id="IPR036396">
    <property type="entry name" value="Cyt_P450_sf"/>
</dbReference>
<dbReference type="InterPro" id="IPR050121">
    <property type="entry name" value="Cytochrome_P450_monoxygenase"/>
</dbReference>
<dbReference type="OrthoDB" id="3934656at2759"/>
<accession>A0A0D1X8F2</accession>
<dbReference type="EMBL" id="KN847520">
    <property type="protein sequence ID" value="KIV98280.1"/>
    <property type="molecule type" value="Genomic_DNA"/>
</dbReference>